<dbReference type="RefSeq" id="WP_274494911.1">
    <property type="nucleotide sequence ID" value="NZ_CP118166.1"/>
</dbReference>
<dbReference type="Proteomes" id="UP001214043">
    <property type="component" value="Chromosome"/>
</dbReference>
<proteinExistence type="predicted"/>
<dbReference type="Pfam" id="PF00092">
    <property type="entry name" value="VWA"/>
    <property type="match status" value="1"/>
</dbReference>
<evidence type="ECO:0000256" key="1">
    <source>
        <dbReference type="SAM" id="SignalP"/>
    </source>
</evidence>
<feature type="signal peptide" evidence="1">
    <location>
        <begin position="1"/>
        <end position="20"/>
    </location>
</feature>
<organism evidence="3 4">
    <name type="scientific">Hyphococcus flavus</name>
    <dbReference type="NCBI Taxonomy" id="1866326"/>
    <lineage>
        <taxon>Bacteria</taxon>
        <taxon>Pseudomonadati</taxon>
        <taxon>Pseudomonadota</taxon>
        <taxon>Alphaproteobacteria</taxon>
        <taxon>Parvularculales</taxon>
        <taxon>Parvularculaceae</taxon>
        <taxon>Hyphococcus</taxon>
    </lineage>
</organism>
<dbReference type="AlphaFoldDB" id="A0AAE9ZLL3"/>
<dbReference type="Gene3D" id="3.40.50.410">
    <property type="entry name" value="von Willebrand factor, type A domain"/>
    <property type="match status" value="1"/>
</dbReference>
<feature type="chain" id="PRO_5041924781" evidence="1">
    <location>
        <begin position="21"/>
        <end position="748"/>
    </location>
</feature>
<dbReference type="SMART" id="SM00327">
    <property type="entry name" value="VWA"/>
    <property type="match status" value="1"/>
</dbReference>
<dbReference type="InterPro" id="IPR036465">
    <property type="entry name" value="vWFA_dom_sf"/>
</dbReference>
<sequence>MGSRTLVACLSFLFAFGSFAAADEGDSILVLDASGSMWGQIEGEAKITIAKQVLGDLLNDLPAERRLGLIAYGHNRKGDCTDIEELAAVGAERAAIASAVQGLNPKGKTPMADSIKLAADKLKFTEEKATVILVSDGIETCEPDPCGVAASLEQASVDLTVHVVGFDVTEENEQAQLRCIAENTGGKYVSASDAGELGDALEETVAAAPEVVTETKVRLRATELEGGLVIEEGLSWTVLPRTGPGENGEAVFSEDNAGTVDIEIAPGAYDIMVERVSDGLKGKQEAVVIRENSWKTVTIALTFPVEATVTPDPGGEVMAGTNILIHWTGPDRQGDYITIVEKGAENGKFGTYSYTRQGDPAELRMPVEPGEYEIRYMLGRPIRTLASVEITATAAEATLVAPEEVVAGSEFSVEFTGPPAGSGDWITIVKPDARDNKFTNYHYTKQGSPGSLRAPLEAGDYEIRFVQGNKKVLARKPITVTAALATLSGPETAVAGETVMVEFSGPEPASGDWITVTKPDDRPNKYNDYHYSKSGTPADIRMPLEPGTYELRFVQGNKKVLARQTITVTEATATLSAKDTAIAGETINVEFTGPAPGSGDWVTVTAPDAPGNKYTDYHYTKSGSPADLRMPLDAGEYELRFVQANKKVLARRTITVSPATATLNGPTSAVAGTTVQVEFTGPPPGSGDYVAISKVGSDDKKYERYAYTKSGSPANLRMPNEPGEYELRFIHGNKNVLARAPITVTPKE</sequence>
<evidence type="ECO:0000313" key="3">
    <source>
        <dbReference type="EMBL" id="WDI32955.1"/>
    </source>
</evidence>
<dbReference type="InterPro" id="IPR051266">
    <property type="entry name" value="CLCR"/>
</dbReference>
<dbReference type="PROSITE" id="PS50234">
    <property type="entry name" value="VWFA"/>
    <property type="match status" value="1"/>
</dbReference>
<reference evidence="3" key="1">
    <citation type="submission" date="2023-02" db="EMBL/GenBank/DDBJ databases">
        <title>Genome sequence of Hyphococcus flavus.</title>
        <authorList>
            <person name="Rong J.-C."/>
            <person name="Zhao Q."/>
            <person name="Yi M."/>
            <person name="Wu J.-Y."/>
        </authorList>
    </citation>
    <scope>NUCLEOTIDE SEQUENCE</scope>
    <source>
        <strain evidence="3">MCCC 1K03223</strain>
    </source>
</reference>
<dbReference type="KEGG" id="hfl:PUV54_07060"/>
<gene>
    <name evidence="3" type="ORF">PUV54_07060</name>
</gene>
<dbReference type="PANTHER" id="PTHR10579">
    <property type="entry name" value="CALCIUM-ACTIVATED CHLORIDE CHANNEL REGULATOR"/>
    <property type="match status" value="1"/>
</dbReference>
<feature type="domain" description="VWFA" evidence="2">
    <location>
        <begin position="26"/>
        <end position="205"/>
    </location>
</feature>
<keyword evidence="1" id="KW-0732">Signal</keyword>
<evidence type="ECO:0000259" key="2">
    <source>
        <dbReference type="PROSITE" id="PS50234"/>
    </source>
</evidence>
<keyword evidence="4" id="KW-1185">Reference proteome</keyword>
<dbReference type="EMBL" id="CP118166">
    <property type="protein sequence ID" value="WDI32955.1"/>
    <property type="molecule type" value="Genomic_DNA"/>
</dbReference>
<evidence type="ECO:0000313" key="4">
    <source>
        <dbReference type="Proteomes" id="UP001214043"/>
    </source>
</evidence>
<protein>
    <submittedName>
        <fullName evidence="3">VWA domain-containing protein</fullName>
    </submittedName>
</protein>
<accession>A0AAE9ZLL3</accession>
<dbReference type="InterPro" id="IPR002035">
    <property type="entry name" value="VWF_A"/>
</dbReference>
<dbReference type="PANTHER" id="PTHR10579:SF43">
    <property type="entry name" value="ZINC FINGER (C3HC4-TYPE RING FINGER) FAMILY PROTEIN"/>
    <property type="match status" value="1"/>
</dbReference>
<dbReference type="SUPFAM" id="SSF53300">
    <property type="entry name" value="vWA-like"/>
    <property type="match status" value="1"/>
</dbReference>
<name>A0AAE9ZLL3_9PROT</name>